<evidence type="ECO:0000256" key="1">
    <source>
        <dbReference type="SAM" id="Phobius"/>
    </source>
</evidence>
<feature type="domain" description="WxL Interacting Protein peptidoglycan binding" evidence="2">
    <location>
        <begin position="33"/>
        <end position="153"/>
    </location>
</feature>
<reference evidence="4 5" key="1">
    <citation type="submission" date="2018-09" db="EMBL/GenBank/DDBJ databases">
        <title>Genome sequencing of strain 1JSPR-7.</title>
        <authorList>
            <person name="Heo J."/>
            <person name="Kim S.-J."/>
            <person name="Kwon S.-W."/>
        </authorList>
    </citation>
    <scope>NUCLEOTIDE SEQUENCE [LARGE SCALE GENOMIC DNA]</scope>
    <source>
        <strain evidence="4 5">1JSPR-7</strain>
    </source>
</reference>
<accession>A0A387BGY3</accession>
<dbReference type="Pfam" id="PF06030">
    <property type="entry name" value="WxLIP_PGBD"/>
    <property type="match status" value="1"/>
</dbReference>
<evidence type="ECO:0000313" key="5">
    <source>
        <dbReference type="Proteomes" id="UP000269374"/>
    </source>
</evidence>
<organism evidence="4 5">
    <name type="scientific">Lactococcus allomyrinae</name>
    <dbReference type="NCBI Taxonomy" id="2419773"/>
    <lineage>
        <taxon>Bacteria</taxon>
        <taxon>Bacillati</taxon>
        <taxon>Bacillota</taxon>
        <taxon>Bacilli</taxon>
        <taxon>Lactobacillales</taxon>
        <taxon>Streptococcaceae</taxon>
        <taxon>Lactococcus</taxon>
    </lineage>
</organism>
<dbReference type="Proteomes" id="UP000269374">
    <property type="component" value="Chromosome"/>
</dbReference>
<dbReference type="InterPro" id="IPR021759">
    <property type="entry name" value="WxLIP_HBD"/>
</dbReference>
<keyword evidence="1" id="KW-1133">Transmembrane helix</keyword>
<dbReference type="RefSeq" id="WP_120773257.1">
    <property type="nucleotide sequence ID" value="NZ_CP032627.1"/>
</dbReference>
<dbReference type="Pfam" id="PF11797">
    <property type="entry name" value="WxLIP_HBD"/>
    <property type="match status" value="1"/>
</dbReference>
<dbReference type="AlphaFoldDB" id="A0A387BGY3"/>
<evidence type="ECO:0000313" key="4">
    <source>
        <dbReference type="EMBL" id="AYG01888.1"/>
    </source>
</evidence>
<keyword evidence="5" id="KW-1185">Reference proteome</keyword>
<dbReference type="EMBL" id="CP032627">
    <property type="protein sequence ID" value="AYG01888.1"/>
    <property type="molecule type" value="Genomic_DNA"/>
</dbReference>
<evidence type="ECO:0000259" key="3">
    <source>
        <dbReference type="Pfam" id="PF11797"/>
    </source>
</evidence>
<sequence>MKQKKIKKILVAILLTLILFLGVKVTYAATSDFTVSPTIPQNQVEGNHGYFNLLMKPGTSQEISINLSNTTSHSITVEMSFARSTTNGNGLAIYDATMDKADESLKYNIEDYVKLPQKEITLAAHSQTAVISKVTMPTSDFNGVLAGGFAFKEKNSESSANPKNGVSIINEYRYVIALVMQQNTKAVSPQLHLNQVEASQINSRNIISANLQNSASAYLQDMNASATVKGITHPELKYSIQSSEMKMAPNSNFDLAIPVSIQGNMANQTSKALQPGKYHLSMTVYGVKNAEGRYQTTVNGQTVKYEYKWNFERDFEIAGAKASKLNRSDPTVRYKEPINWLMIIGIALILIIVLLIFLIFISKRKKDSHKQNDE</sequence>
<protein>
    <submittedName>
        <fullName evidence="4">DUF916 and DUF3324 domain-containing protein</fullName>
    </submittedName>
</protein>
<keyword evidence="1" id="KW-0472">Membrane</keyword>
<keyword evidence="1" id="KW-0812">Transmembrane</keyword>
<name>A0A387BGY3_9LACT</name>
<dbReference type="KEGG" id="lact:D7I46_01665"/>
<feature type="transmembrane region" description="Helical" evidence="1">
    <location>
        <begin position="340"/>
        <end position="361"/>
    </location>
</feature>
<evidence type="ECO:0000259" key="2">
    <source>
        <dbReference type="Pfam" id="PF06030"/>
    </source>
</evidence>
<gene>
    <name evidence="4" type="ORF">D7I46_01665</name>
</gene>
<dbReference type="OrthoDB" id="2148359at2"/>
<feature type="domain" description="WxL Interacting Protein host binding" evidence="3">
    <location>
        <begin position="164"/>
        <end position="327"/>
    </location>
</feature>
<proteinExistence type="predicted"/>
<dbReference type="InterPro" id="IPR010317">
    <property type="entry name" value="WxLIP_PGBD"/>
</dbReference>